<dbReference type="Proteomes" id="UP001358417">
    <property type="component" value="Unassembled WGS sequence"/>
</dbReference>
<evidence type="ECO:0000256" key="3">
    <source>
        <dbReference type="PROSITE-ProRule" id="PRU00023"/>
    </source>
</evidence>
<dbReference type="PROSITE" id="PS50297">
    <property type="entry name" value="ANK_REP_REGION"/>
    <property type="match status" value="7"/>
</dbReference>
<dbReference type="InterPro" id="IPR036770">
    <property type="entry name" value="Ankyrin_rpt-contain_sf"/>
</dbReference>
<keyword evidence="6" id="KW-1185">Reference proteome</keyword>
<dbReference type="Pfam" id="PF24883">
    <property type="entry name" value="NPHP3_N"/>
    <property type="match status" value="1"/>
</dbReference>
<dbReference type="GeneID" id="89979831"/>
<feature type="domain" description="Nephrocystin 3-like N-terminal" evidence="4">
    <location>
        <begin position="74"/>
        <end position="234"/>
    </location>
</feature>
<dbReference type="Gene3D" id="3.40.50.300">
    <property type="entry name" value="P-loop containing nucleotide triphosphate hydrolases"/>
    <property type="match status" value="1"/>
</dbReference>
<gene>
    <name evidence="5" type="ORF">LTR84_011681</name>
</gene>
<protein>
    <recommendedName>
        <fullName evidence="4">Nephrocystin 3-like N-terminal domain-containing protein</fullName>
    </recommendedName>
</protein>
<dbReference type="PRINTS" id="PR01415">
    <property type="entry name" value="ANKYRIN"/>
</dbReference>
<dbReference type="Pfam" id="PF00023">
    <property type="entry name" value="Ank"/>
    <property type="match status" value="1"/>
</dbReference>
<feature type="repeat" description="ANK" evidence="3">
    <location>
        <begin position="1229"/>
        <end position="1261"/>
    </location>
</feature>
<keyword evidence="2 3" id="KW-0040">ANK repeat</keyword>
<dbReference type="PROSITE" id="PS50088">
    <property type="entry name" value="ANK_REPEAT"/>
    <property type="match status" value="7"/>
</dbReference>
<keyword evidence="1" id="KW-0677">Repeat</keyword>
<name>A0AAV9NI69_9EURO</name>
<dbReference type="SMART" id="SM00248">
    <property type="entry name" value="ANK"/>
    <property type="match status" value="28"/>
</dbReference>
<dbReference type="SUPFAM" id="SSF48403">
    <property type="entry name" value="Ankyrin repeat"/>
    <property type="match status" value="5"/>
</dbReference>
<evidence type="ECO:0000313" key="6">
    <source>
        <dbReference type="Proteomes" id="UP001358417"/>
    </source>
</evidence>
<reference evidence="5 6" key="1">
    <citation type="submission" date="2023-08" db="EMBL/GenBank/DDBJ databases">
        <title>Black Yeasts Isolated from many extreme environments.</title>
        <authorList>
            <person name="Coleine C."/>
            <person name="Stajich J.E."/>
            <person name="Selbmann L."/>
        </authorList>
    </citation>
    <scope>NUCLEOTIDE SEQUENCE [LARGE SCALE GENOMIC DNA]</scope>
    <source>
        <strain evidence="5 6">CCFEE 5792</strain>
    </source>
</reference>
<evidence type="ECO:0000256" key="2">
    <source>
        <dbReference type="ARBA" id="ARBA00023043"/>
    </source>
</evidence>
<feature type="repeat" description="ANK" evidence="3">
    <location>
        <begin position="1802"/>
        <end position="1834"/>
    </location>
</feature>
<accession>A0AAV9NI69</accession>
<proteinExistence type="predicted"/>
<evidence type="ECO:0000259" key="4">
    <source>
        <dbReference type="Pfam" id="PF24883"/>
    </source>
</evidence>
<dbReference type="EMBL" id="JAVRRD010000006">
    <property type="protein sequence ID" value="KAK5057680.1"/>
    <property type="molecule type" value="Genomic_DNA"/>
</dbReference>
<evidence type="ECO:0000256" key="1">
    <source>
        <dbReference type="ARBA" id="ARBA00022737"/>
    </source>
</evidence>
<feature type="repeat" description="ANK" evidence="3">
    <location>
        <begin position="574"/>
        <end position="606"/>
    </location>
</feature>
<sequence>MDSDDFVIVDCSDGGVDDVGLGELNSTTRRPGIRILTVAVKPEILAKVRVWLCSTKFDTEGSEYHKHLNAHVAGTCDWLRHAEQYEKWYSSDDVGLLWIKGIPGSGKSVVAAHLIQCLSQQEIAPLLFFFSRQILRTNSEPRHLLQDCLYQALDHSTPLCSELKKIMDRHPEVGQAPFHELWTTFMSVLLTFPKVYIVLDALDELAFEQDCFLEHLLNLGQSKPRTIKVIVTSRPLPPLQKRLDRRNVASLRLSGRLVEGDVAAYISHRIKSQQERALTNEEQSAIKSTLCSKGSGLFLYSRLMLDELLQKTGTIQGKLKKLPSSLGEMYIDLLKEHSVRSGAGVDFQALLLSWIVHAARPLRLSELTALVNSLRDRGGLKEAQDAKDMVRTSCGPLLEVLEDGTLHVIHHSFTEFLLDTARDTSTVSSEPDRWFPTLLPINGHRSFVSVCIDYMCSGCFESWVVQDREVIYISLDSIQKRETFLLQFPLLSYATENWLYHAARCDAFNQELFSKFDNFLRDGNHDFESWREFWNSEDSVNHLHPIHVVAQAGLAAYMKHLLVKGEMPDHPDPLGWTPIGYAAAWGHGEVVAVLLSHGACPSTPDSNDLTPIHHAAKGNHVEVLRHLLAAGVDPRSQEPREASEHQDFQWQEHTLGTTPIQYACELGNVDAVVELLEYMEPESRKSVHPHWAAFNGQAKVLPILLKYPEILANINREDEDGETPLFLAASSRDSETVRILLEHGADVHGISTGHPMTERKPVDPRYARKHAGRSPIHGWASCRSQKHRPRPGRSLDEMEKVLSLLVKYGCDIEDRNNIGETALFAWTDQLYLGQRDPESKARYISVLLKHGADPCAKDYEGNTPLHKSEAWNTDRKPLELLVKAGADINDANDSDGSTPLISAAKARILDVSELIELGADPNRQDLDGNTALHHTCKSWLLEKLHVEKWLSFADPRIKNKKGETCLNNLRWGNGGQGRVDSIKLLVEKGLDLESRDIRGRTALLAACENAQPQFIYGLLDNGADLQTTDSQNKSCLHVLAQVHLFNHDGGKKDLEATLKVMEHLKREGIDINAGDNAGNTPFHHAVAWDDFWRTVEINMKAILRSGGVANARNHRGQTALHLAAALKSYDHYSIGNESPSRLDFLLNPDLDIDLHTRDHEGIQAIHLAASSSEITTWRLCLAHADLKAQTLDGRTPLHFAAQAAQRGAVGLLCQLYEERSWTIDQRDANGRTPLHEAAQAGDSESVYYLLKYGADPNARDRRGKAALHAVAEHQSNSKTLFIQRRCESVANHKTGSRVKWSLTPYIGWNHCHSDDPLGTYVIFNEEETCMVQDVVRLLVAAGADLAALDKSGRTAYQIAVKSGCEAAIELLSLRMQRTPSADGPADANRLAEEWYAMRTSGAGTIAQGLDVNTSNSYRCLETAISFKNEALLAAILEAGADPTIAGPHGLTPLHCVAYWGLISMMEIMSRYVDDLNAVSPPLLHLAATRATSNIQMVDLLIKLGVDVNASFQETNRHYTSSPPPSFGAVHIFATGDNWWYISALRSLCEAGVDVELRDAEGRTALQCALSGWRSGSETASQAAGFWRDQTLEVLLANGANVNALSPDNASTPLTEALEAKRGPQLIRRLLGSGADVSLGAIPALFVAIESEDLETTRVVLAAAGANVNATYRPQEAKFYNKGPTVETPLLAAALRDGQMNFDDESAKSRTAIMAFLLEQGANPVMELDGAKTTVFHEIAYFSGILTPIIDSGFDLEIKDQQGRTPLLRACSPIDLNYRSITGEYAALELIRGGADIHATDDTGSTALHLATAAGLVKTISSLIAKGALVSAWNHAGCTPLYNVMSLRHSFTTKLDLIQGLLCAGADPLSTGPNGETALHLLAPDLMSLSPATEPPLYEDEANRYEEYAQLYQRFIHLGCDCDSRDDFGNTPLFPYLATVKPCSDMLPYYRPSWTDIKTMLHRHDVFAVNGNGDTLLHVIARRKDQQGSVYGGDSESVLLFKELMHRGLDPQRENKYGFSPLDVAAACKNEAVLALFRSEE</sequence>
<evidence type="ECO:0000313" key="5">
    <source>
        <dbReference type="EMBL" id="KAK5057680.1"/>
    </source>
</evidence>
<organism evidence="5 6">
    <name type="scientific">Exophiala bonariae</name>
    <dbReference type="NCBI Taxonomy" id="1690606"/>
    <lineage>
        <taxon>Eukaryota</taxon>
        <taxon>Fungi</taxon>
        <taxon>Dikarya</taxon>
        <taxon>Ascomycota</taxon>
        <taxon>Pezizomycotina</taxon>
        <taxon>Eurotiomycetes</taxon>
        <taxon>Chaetothyriomycetidae</taxon>
        <taxon>Chaetothyriales</taxon>
        <taxon>Herpotrichiellaceae</taxon>
        <taxon>Exophiala</taxon>
    </lineage>
</organism>
<dbReference type="RefSeq" id="XP_064708798.1">
    <property type="nucleotide sequence ID" value="XM_064855209.1"/>
</dbReference>
<dbReference type="Gene3D" id="1.25.40.20">
    <property type="entry name" value="Ankyrin repeat-containing domain"/>
    <property type="match status" value="10"/>
</dbReference>
<dbReference type="SUPFAM" id="SSF52540">
    <property type="entry name" value="P-loop containing nucleoside triphosphate hydrolases"/>
    <property type="match status" value="1"/>
</dbReference>
<dbReference type="InterPro" id="IPR056884">
    <property type="entry name" value="NPHP3-like_N"/>
</dbReference>
<comment type="caution">
    <text evidence="5">The sequence shown here is derived from an EMBL/GenBank/DDBJ whole genome shotgun (WGS) entry which is preliminary data.</text>
</comment>
<feature type="repeat" description="ANK" evidence="3">
    <location>
        <begin position="607"/>
        <end position="639"/>
    </location>
</feature>
<feature type="repeat" description="ANK" evidence="3">
    <location>
        <begin position="860"/>
        <end position="893"/>
    </location>
</feature>
<dbReference type="PANTHER" id="PTHR24198:SF165">
    <property type="entry name" value="ANKYRIN REPEAT-CONTAINING PROTEIN-RELATED"/>
    <property type="match status" value="1"/>
</dbReference>
<dbReference type="Pfam" id="PF12796">
    <property type="entry name" value="Ank_2"/>
    <property type="match status" value="4"/>
</dbReference>
<dbReference type="InterPro" id="IPR002110">
    <property type="entry name" value="Ankyrin_rpt"/>
</dbReference>
<dbReference type="PANTHER" id="PTHR24198">
    <property type="entry name" value="ANKYRIN REPEAT AND PROTEIN KINASE DOMAIN-CONTAINING PROTEIN"/>
    <property type="match status" value="1"/>
</dbReference>
<dbReference type="InterPro" id="IPR027417">
    <property type="entry name" value="P-loop_NTPase"/>
</dbReference>
<feature type="repeat" description="ANK" evidence="3">
    <location>
        <begin position="720"/>
        <end position="752"/>
    </location>
</feature>
<feature type="repeat" description="ANK" evidence="3">
    <location>
        <begin position="998"/>
        <end position="1030"/>
    </location>
</feature>